<dbReference type="EMBL" id="SNWQ01000003">
    <property type="protein sequence ID" value="TDO51687.1"/>
    <property type="molecule type" value="Genomic_DNA"/>
</dbReference>
<dbReference type="InterPro" id="IPR036291">
    <property type="entry name" value="NAD(P)-bd_dom_sf"/>
</dbReference>
<keyword evidence="2" id="KW-0560">Oxidoreductase</keyword>
<dbReference type="GO" id="GO:0016491">
    <property type="term" value="F:oxidoreductase activity"/>
    <property type="evidence" value="ECO:0007669"/>
    <property type="project" value="UniProtKB-KW"/>
</dbReference>
<evidence type="ECO:0000313" key="4">
    <source>
        <dbReference type="Proteomes" id="UP000295388"/>
    </source>
</evidence>
<dbReference type="Proteomes" id="UP000295388">
    <property type="component" value="Unassembled WGS sequence"/>
</dbReference>
<name>A0A4R6KK33_9ACTN</name>
<dbReference type="Pfam" id="PF13561">
    <property type="entry name" value="adh_short_C2"/>
    <property type="match status" value="1"/>
</dbReference>
<dbReference type="FunFam" id="3.40.50.720:FF:000084">
    <property type="entry name" value="Short-chain dehydrogenase reductase"/>
    <property type="match status" value="1"/>
</dbReference>
<dbReference type="PRINTS" id="PR00081">
    <property type="entry name" value="GDHRDH"/>
</dbReference>
<proteinExistence type="inferred from homology"/>
<evidence type="ECO:0000256" key="1">
    <source>
        <dbReference type="ARBA" id="ARBA00006484"/>
    </source>
</evidence>
<dbReference type="AlphaFoldDB" id="A0A4R6KK33"/>
<gene>
    <name evidence="3" type="ORF">EV643_103426</name>
</gene>
<dbReference type="OrthoDB" id="9804774at2"/>
<comment type="similarity">
    <text evidence="1">Belongs to the short-chain dehydrogenases/reductases (SDR) family.</text>
</comment>
<dbReference type="RefSeq" id="WP_133799593.1">
    <property type="nucleotide sequence ID" value="NZ_SNWQ01000003.1"/>
</dbReference>
<protein>
    <submittedName>
        <fullName evidence="3">Enoyl-[acyl-carrier protein] reductase III</fullName>
    </submittedName>
</protein>
<organism evidence="3 4">
    <name type="scientific">Kribbella caucasensis</name>
    <dbReference type="NCBI Taxonomy" id="2512215"/>
    <lineage>
        <taxon>Bacteria</taxon>
        <taxon>Bacillati</taxon>
        <taxon>Actinomycetota</taxon>
        <taxon>Actinomycetes</taxon>
        <taxon>Propionibacteriales</taxon>
        <taxon>Kribbellaceae</taxon>
        <taxon>Kribbella</taxon>
    </lineage>
</organism>
<evidence type="ECO:0000256" key="2">
    <source>
        <dbReference type="ARBA" id="ARBA00023002"/>
    </source>
</evidence>
<evidence type="ECO:0000313" key="3">
    <source>
        <dbReference type="EMBL" id="TDO51687.1"/>
    </source>
</evidence>
<sequence length="257" mass="26791">MQDKTIIITGGSRGMGQRLALKLGAEGANVVVNYRRDDAAAKLTVADIEAVGGTAIAVQADVADTAAVESMVDKVVDRFGTIDVVVANAAASAFKPLMQIRGHHIEKTMGITVQGFLDLVRASVPHMPRGSRVLAVSGWDSFRALPGHGLLGAGKAAMETIVKYLAIELAAEGVTAVGVCPGPIDTDSFRYYAGEAWDDYAKQWLAQTPSGAYPTPDEVAEVMAFLCSPRSAAINGQTIVVDGGLSLATMPIGFGQS</sequence>
<accession>A0A4R6KK33</accession>
<dbReference type="InterPro" id="IPR050259">
    <property type="entry name" value="SDR"/>
</dbReference>
<dbReference type="PANTHER" id="PTHR42879">
    <property type="entry name" value="3-OXOACYL-(ACYL-CARRIER-PROTEIN) REDUCTASE"/>
    <property type="match status" value="1"/>
</dbReference>
<dbReference type="SUPFAM" id="SSF51735">
    <property type="entry name" value="NAD(P)-binding Rossmann-fold domains"/>
    <property type="match status" value="1"/>
</dbReference>
<dbReference type="InterPro" id="IPR002347">
    <property type="entry name" value="SDR_fam"/>
</dbReference>
<reference evidence="3 4" key="1">
    <citation type="submission" date="2019-03" db="EMBL/GenBank/DDBJ databases">
        <title>Genomic Encyclopedia of Type Strains, Phase III (KMG-III): the genomes of soil and plant-associated and newly described type strains.</title>
        <authorList>
            <person name="Whitman W."/>
        </authorList>
    </citation>
    <scope>NUCLEOTIDE SEQUENCE [LARGE SCALE GENOMIC DNA]</scope>
    <source>
        <strain evidence="3 4">VKM Ac-2527</strain>
    </source>
</reference>
<dbReference type="PANTHER" id="PTHR42879:SF2">
    <property type="entry name" value="3-OXOACYL-[ACYL-CARRIER-PROTEIN] REDUCTASE FABG"/>
    <property type="match status" value="1"/>
</dbReference>
<comment type="caution">
    <text evidence="3">The sequence shown here is derived from an EMBL/GenBank/DDBJ whole genome shotgun (WGS) entry which is preliminary data.</text>
</comment>
<keyword evidence="4" id="KW-1185">Reference proteome</keyword>
<dbReference type="Gene3D" id="3.40.50.720">
    <property type="entry name" value="NAD(P)-binding Rossmann-like Domain"/>
    <property type="match status" value="1"/>
</dbReference>